<evidence type="ECO:0000313" key="1">
    <source>
        <dbReference type="EMBL" id="UZZ64366.1"/>
    </source>
</evidence>
<reference evidence="1 2" key="1">
    <citation type="submission" date="2022-10" db="EMBL/GenBank/DDBJ databases">
        <authorList>
            <person name="Cortes-Martin A."/>
            <person name="Buttimer C.T.H."/>
            <person name="Hill C."/>
        </authorList>
    </citation>
    <scope>NUCLEOTIDE SEQUENCE [LARGE SCALE GENOMIC DNA]</scope>
</reference>
<sequence length="70" mass="8276">MKVRIVKVRKGESTHYEVHRKVFNLFWVTVRIGPHEESKFETYGEAVGVVNTMKGWYSADHREILKEEVI</sequence>
<accession>A0AAE9PSL0</accession>
<dbReference type="Proteomes" id="UP001236076">
    <property type="component" value="Segment"/>
</dbReference>
<protein>
    <submittedName>
        <fullName evidence="1">Uncharacterized protein</fullName>
    </submittedName>
</protein>
<keyword evidence="2" id="KW-1185">Reference proteome</keyword>
<dbReference type="EMBL" id="OP744025">
    <property type="protein sequence ID" value="UZZ64366.1"/>
    <property type="molecule type" value="Genomic_DNA"/>
</dbReference>
<name>A0AAE9PSL0_9CAUD</name>
<evidence type="ECO:0000313" key="2">
    <source>
        <dbReference type="Proteomes" id="UP001236076"/>
    </source>
</evidence>
<organism evidence="1 2">
    <name type="scientific">Escherichia phage A5-4</name>
    <dbReference type="NCBI Taxonomy" id="2996162"/>
    <lineage>
        <taxon>Viruses</taxon>
        <taxon>Duplodnaviria</taxon>
        <taxon>Heunggongvirae</taxon>
        <taxon>Uroviricota</taxon>
        <taxon>Caudoviricetes</taxon>
        <taxon>Vequintavirinae</taxon>
    </lineage>
</organism>
<gene>
    <name evidence="1" type="ORF">A54_126</name>
</gene>
<proteinExistence type="predicted"/>